<keyword evidence="2" id="KW-0472">Membrane</keyword>
<keyword evidence="2" id="KW-1133">Transmembrane helix</keyword>
<proteinExistence type="predicted"/>
<organism evidence="4 5">
    <name type="scientific">Microbacterium thalassium</name>
    <dbReference type="NCBI Taxonomy" id="362649"/>
    <lineage>
        <taxon>Bacteria</taxon>
        <taxon>Bacillati</taxon>
        <taxon>Actinomycetota</taxon>
        <taxon>Actinomycetes</taxon>
        <taxon>Micrococcales</taxon>
        <taxon>Microbacteriaceae</taxon>
        <taxon>Microbacterium</taxon>
    </lineage>
</organism>
<accession>A0A7X0FS62</accession>
<dbReference type="Gene3D" id="3.40.30.10">
    <property type="entry name" value="Glutaredoxin"/>
    <property type="match status" value="1"/>
</dbReference>
<dbReference type="RefSeq" id="WP_184751616.1">
    <property type="nucleotide sequence ID" value="NZ_BAAAJR010000001.1"/>
</dbReference>
<dbReference type="InterPro" id="IPR012336">
    <property type="entry name" value="Thioredoxin-like_fold"/>
</dbReference>
<dbReference type="Proteomes" id="UP000537775">
    <property type="component" value="Unassembled WGS sequence"/>
</dbReference>
<dbReference type="EMBL" id="JACHML010000001">
    <property type="protein sequence ID" value="MBB6392564.1"/>
    <property type="molecule type" value="Genomic_DNA"/>
</dbReference>
<dbReference type="AlphaFoldDB" id="A0A7X0FS62"/>
<keyword evidence="4" id="KW-0413">Isomerase</keyword>
<feature type="region of interest" description="Disordered" evidence="1">
    <location>
        <begin position="1"/>
        <end position="31"/>
    </location>
</feature>
<evidence type="ECO:0000259" key="3">
    <source>
        <dbReference type="Pfam" id="PF13462"/>
    </source>
</evidence>
<reference evidence="4 5" key="1">
    <citation type="submission" date="2020-08" db="EMBL/GenBank/DDBJ databases">
        <title>Sequencing the genomes of 1000 actinobacteria strains.</title>
        <authorList>
            <person name="Klenk H.-P."/>
        </authorList>
    </citation>
    <scope>NUCLEOTIDE SEQUENCE [LARGE SCALE GENOMIC DNA]</scope>
    <source>
        <strain evidence="4 5">DSM 12511</strain>
    </source>
</reference>
<evidence type="ECO:0000313" key="5">
    <source>
        <dbReference type="Proteomes" id="UP000537775"/>
    </source>
</evidence>
<evidence type="ECO:0000313" key="4">
    <source>
        <dbReference type="EMBL" id="MBB6392564.1"/>
    </source>
</evidence>
<feature type="transmembrane region" description="Helical" evidence="2">
    <location>
        <begin position="38"/>
        <end position="60"/>
    </location>
</feature>
<evidence type="ECO:0000256" key="2">
    <source>
        <dbReference type="SAM" id="Phobius"/>
    </source>
</evidence>
<name>A0A7X0FS62_9MICO</name>
<comment type="caution">
    <text evidence="4">The sequence shown here is derived from an EMBL/GenBank/DDBJ whole genome shotgun (WGS) entry which is preliminary data.</text>
</comment>
<keyword evidence="2" id="KW-0812">Transmembrane</keyword>
<dbReference type="Pfam" id="PF13462">
    <property type="entry name" value="Thioredoxin_4"/>
    <property type="match status" value="1"/>
</dbReference>
<feature type="domain" description="Thioredoxin-like fold" evidence="3">
    <location>
        <begin position="122"/>
        <end position="277"/>
    </location>
</feature>
<feature type="compositionally biased region" description="Low complexity" evidence="1">
    <location>
        <begin position="1"/>
        <end position="12"/>
    </location>
</feature>
<evidence type="ECO:0000256" key="1">
    <source>
        <dbReference type="SAM" id="MobiDB-lite"/>
    </source>
</evidence>
<protein>
    <submittedName>
        <fullName evidence="4">Protein-disulfide isomerase</fullName>
    </submittedName>
</protein>
<dbReference type="InterPro" id="IPR036249">
    <property type="entry name" value="Thioredoxin-like_sf"/>
</dbReference>
<sequence>MSSDDPSNAPSPSERRDAVREKAQQVQARQRRARRIRITTVSLVAIVVVAVTASVVTWVVSSDASQPLRSPANMADDGFAVTSVAGVALSSDVVQGATPSPSDTAEPEATPTERPAVEIRVYVDYLSTASRDFQVANVQQLAKWVTEDAATLTYYPVSMLTAKSNGTKYSLRAAGAAACVATHSPDTFFAYNNALLTQQPEVDSGGYDDSELASLAIASGAQNPKTVRTCIEDQVYRGWAKEATEHALEGLPGTDGLALTGTPTVLVNGTPYVGSLTDPKEFAQFVLTLASDAYYQATPTPTATATP</sequence>
<dbReference type="GO" id="GO:0016853">
    <property type="term" value="F:isomerase activity"/>
    <property type="evidence" value="ECO:0007669"/>
    <property type="project" value="UniProtKB-KW"/>
</dbReference>
<gene>
    <name evidence="4" type="ORF">HD594_002877</name>
</gene>
<feature type="compositionally biased region" description="Basic and acidic residues" evidence="1">
    <location>
        <begin position="13"/>
        <end position="23"/>
    </location>
</feature>
<keyword evidence="5" id="KW-1185">Reference proteome</keyword>
<dbReference type="SUPFAM" id="SSF52833">
    <property type="entry name" value="Thioredoxin-like"/>
    <property type="match status" value="1"/>
</dbReference>